<dbReference type="Gene3D" id="3.30.70.100">
    <property type="match status" value="1"/>
</dbReference>
<proteinExistence type="predicted"/>
<dbReference type="SMART" id="SM00886">
    <property type="entry name" value="Dabb"/>
    <property type="match status" value="1"/>
</dbReference>
<dbReference type="AlphaFoldDB" id="A0A290Z7Y5"/>
<dbReference type="InterPro" id="IPR013097">
    <property type="entry name" value="Dabb"/>
</dbReference>
<dbReference type="Pfam" id="PF07876">
    <property type="entry name" value="Dabb"/>
    <property type="match status" value="1"/>
</dbReference>
<evidence type="ECO:0000313" key="3">
    <source>
        <dbReference type="Proteomes" id="UP000218505"/>
    </source>
</evidence>
<reference evidence="2" key="1">
    <citation type="submission" date="2017-09" db="EMBL/GenBank/DDBJ databases">
        <title>Complete Genome Sequence of ansamitocin-producing Bacterium Actinosynnema pretiosum X47.</title>
        <authorList>
            <person name="Cao G."/>
            <person name="Zong G."/>
            <person name="Zhong C."/>
            <person name="Fu J."/>
        </authorList>
    </citation>
    <scope>NUCLEOTIDE SEQUENCE [LARGE SCALE GENOMIC DNA]</scope>
    <source>
        <strain evidence="2">X47</strain>
    </source>
</reference>
<organism evidence="2 3">
    <name type="scientific">Actinosynnema pretiosum</name>
    <dbReference type="NCBI Taxonomy" id="42197"/>
    <lineage>
        <taxon>Bacteria</taxon>
        <taxon>Bacillati</taxon>
        <taxon>Actinomycetota</taxon>
        <taxon>Actinomycetes</taxon>
        <taxon>Pseudonocardiales</taxon>
        <taxon>Pseudonocardiaceae</taxon>
        <taxon>Actinosynnema</taxon>
    </lineage>
</organism>
<sequence>MIVNVLRFAFRQETTERERAEVLAVMRELTALEPVAFSSVGPDIGDDARFTHAYCVALADLDALRRYVHDPAHLAADSVIVPRLARLSATRFADEGSPELAEAVNAVHREKAAAHPEWARLLESVPELDLAAG</sequence>
<feature type="domain" description="Stress-response A/B barrel" evidence="1">
    <location>
        <begin position="2"/>
        <end position="92"/>
    </location>
</feature>
<dbReference type="InterPro" id="IPR011008">
    <property type="entry name" value="Dimeric_a/b-barrel"/>
</dbReference>
<dbReference type="PROSITE" id="PS51502">
    <property type="entry name" value="S_R_A_B_BARREL"/>
    <property type="match status" value="1"/>
</dbReference>
<dbReference type="KEGG" id="apre:CNX65_18930"/>
<evidence type="ECO:0000259" key="1">
    <source>
        <dbReference type="PROSITE" id="PS51502"/>
    </source>
</evidence>
<dbReference type="EMBL" id="CP023445">
    <property type="protein sequence ID" value="ATE55104.1"/>
    <property type="molecule type" value="Genomic_DNA"/>
</dbReference>
<keyword evidence="3" id="KW-1185">Reference proteome</keyword>
<gene>
    <name evidence="2" type="ORF">CNX65_18930</name>
</gene>
<dbReference type="Proteomes" id="UP000218505">
    <property type="component" value="Chromosome"/>
</dbReference>
<dbReference type="SUPFAM" id="SSF54909">
    <property type="entry name" value="Dimeric alpha+beta barrel"/>
    <property type="match status" value="1"/>
</dbReference>
<dbReference type="RefSeq" id="WP_096494889.1">
    <property type="nucleotide sequence ID" value="NZ_CP023445.1"/>
</dbReference>
<name>A0A290Z7Y5_9PSEU</name>
<evidence type="ECO:0000313" key="2">
    <source>
        <dbReference type="EMBL" id="ATE55104.1"/>
    </source>
</evidence>
<accession>A0A290Z7Y5</accession>
<protein>
    <submittedName>
        <fullName evidence="2">Stress protein</fullName>
    </submittedName>
</protein>